<keyword evidence="1" id="KW-1133">Transmembrane helix</keyword>
<dbReference type="OrthoDB" id="583679at2"/>
<dbReference type="AlphaFoldDB" id="A0A2T1BWY0"/>
<gene>
    <name evidence="2" type="ORF">C7B64_23120</name>
</gene>
<sequence>MNEQLDNNYPDDDSVTPEPNTELIYTYTEALIKAQNESLNRLDTKLSGFLAFTGLLVRFAADLPGKNALQETIGLTCYSCILLKILTFIFLAIAALLLSKSARKNPTM</sequence>
<keyword evidence="1" id="KW-0472">Membrane</keyword>
<proteinExistence type="predicted"/>
<keyword evidence="3" id="KW-1185">Reference proteome</keyword>
<organism evidence="2 3">
    <name type="scientific">Merismopedia glauca CCAP 1448/3</name>
    <dbReference type="NCBI Taxonomy" id="1296344"/>
    <lineage>
        <taxon>Bacteria</taxon>
        <taxon>Bacillati</taxon>
        <taxon>Cyanobacteriota</taxon>
        <taxon>Cyanophyceae</taxon>
        <taxon>Synechococcales</taxon>
        <taxon>Merismopediaceae</taxon>
        <taxon>Merismopedia</taxon>
    </lineage>
</organism>
<dbReference type="RefSeq" id="WP_106291828.1">
    <property type="nucleotide sequence ID" value="NZ_CAWNTC010000253.1"/>
</dbReference>
<dbReference type="Proteomes" id="UP000238762">
    <property type="component" value="Unassembled WGS sequence"/>
</dbReference>
<protein>
    <submittedName>
        <fullName evidence="2">Uncharacterized protein</fullName>
    </submittedName>
</protein>
<name>A0A2T1BWY0_9CYAN</name>
<reference evidence="2 3" key="2">
    <citation type="submission" date="2018-03" db="EMBL/GenBank/DDBJ databases">
        <title>The ancient ancestry and fast evolution of plastids.</title>
        <authorList>
            <person name="Moore K.R."/>
            <person name="Magnabosco C."/>
            <person name="Momper L."/>
            <person name="Gold D.A."/>
            <person name="Bosak T."/>
            <person name="Fournier G.P."/>
        </authorList>
    </citation>
    <scope>NUCLEOTIDE SEQUENCE [LARGE SCALE GENOMIC DNA]</scope>
    <source>
        <strain evidence="2 3">CCAP 1448/3</strain>
    </source>
</reference>
<keyword evidence="1" id="KW-0812">Transmembrane</keyword>
<accession>A0A2T1BWY0</accession>
<evidence type="ECO:0000313" key="3">
    <source>
        <dbReference type="Proteomes" id="UP000238762"/>
    </source>
</evidence>
<comment type="caution">
    <text evidence="2">The sequence shown here is derived from an EMBL/GenBank/DDBJ whole genome shotgun (WGS) entry which is preliminary data.</text>
</comment>
<feature type="transmembrane region" description="Helical" evidence="1">
    <location>
        <begin position="73"/>
        <end position="98"/>
    </location>
</feature>
<evidence type="ECO:0000256" key="1">
    <source>
        <dbReference type="SAM" id="Phobius"/>
    </source>
</evidence>
<dbReference type="EMBL" id="PVWJ01000197">
    <property type="protein sequence ID" value="PSB00519.1"/>
    <property type="molecule type" value="Genomic_DNA"/>
</dbReference>
<reference evidence="2 3" key="1">
    <citation type="submission" date="2018-02" db="EMBL/GenBank/DDBJ databases">
        <authorList>
            <person name="Cohen D.B."/>
            <person name="Kent A.D."/>
        </authorList>
    </citation>
    <scope>NUCLEOTIDE SEQUENCE [LARGE SCALE GENOMIC DNA]</scope>
    <source>
        <strain evidence="2 3">CCAP 1448/3</strain>
    </source>
</reference>
<evidence type="ECO:0000313" key="2">
    <source>
        <dbReference type="EMBL" id="PSB00519.1"/>
    </source>
</evidence>